<keyword evidence="1" id="KW-0732">Signal</keyword>
<dbReference type="PROSITE" id="PS51257">
    <property type="entry name" value="PROKAR_LIPOPROTEIN"/>
    <property type="match status" value="1"/>
</dbReference>
<feature type="signal peptide" evidence="1">
    <location>
        <begin position="1"/>
        <end position="32"/>
    </location>
</feature>
<proteinExistence type="predicted"/>
<evidence type="ECO:0000256" key="1">
    <source>
        <dbReference type="SAM" id="SignalP"/>
    </source>
</evidence>
<feature type="chain" id="PRO_5033008802" evidence="1">
    <location>
        <begin position="33"/>
        <end position="434"/>
    </location>
</feature>
<dbReference type="AlphaFoldDB" id="A0A832I1N3"/>
<comment type="caution">
    <text evidence="2">The sequence shown here is derived from an EMBL/GenBank/DDBJ whole genome shotgun (WGS) entry which is preliminary data.</text>
</comment>
<organism evidence="2">
    <name type="scientific">Eiseniibacteriota bacterium</name>
    <dbReference type="NCBI Taxonomy" id="2212470"/>
    <lineage>
        <taxon>Bacteria</taxon>
        <taxon>Candidatus Eiseniibacteriota</taxon>
    </lineage>
</organism>
<protein>
    <submittedName>
        <fullName evidence="2">Exo-alpha-sialidase</fullName>
    </submittedName>
</protein>
<dbReference type="SUPFAM" id="SSF50939">
    <property type="entry name" value="Sialidases"/>
    <property type="match status" value="1"/>
</dbReference>
<accession>A0A832I1N3</accession>
<reference evidence="2" key="1">
    <citation type="journal article" date="2020" name="mSystems">
        <title>Genome- and Community-Level Interaction Insights into Carbon Utilization and Element Cycling Functions of Hydrothermarchaeota in Hydrothermal Sediment.</title>
        <authorList>
            <person name="Zhou Z."/>
            <person name="Liu Y."/>
            <person name="Xu W."/>
            <person name="Pan J."/>
            <person name="Luo Z.H."/>
            <person name="Li M."/>
        </authorList>
    </citation>
    <scope>NUCLEOTIDE SEQUENCE [LARGE SCALE GENOMIC DNA]</scope>
    <source>
        <strain evidence="2">SpSt-381</strain>
    </source>
</reference>
<dbReference type="Gene3D" id="2.120.10.10">
    <property type="match status" value="1"/>
</dbReference>
<dbReference type="InterPro" id="IPR036278">
    <property type="entry name" value="Sialidase_sf"/>
</dbReference>
<name>A0A832I1N3_UNCEI</name>
<evidence type="ECO:0000313" key="2">
    <source>
        <dbReference type="EMBL" id="HGZ43484.1"/>
    </source>
</evidence>
<dbReference type="CDD" id="cd15482">
    <property type="entry name" value="Sialidase_non-viral"/>
    <property type="match status" value="1"/>
</dbReference>
<dbReference type="EMBL" id="DSQF01000018">
    <property type="protein sequence ID" value="HGZ43484.1"/>
    <property type="molecule type" value="Genomic_DNA"/>
</dbReference>
<sequence length="434" mass="44110">MRAPARALGAAFAAAAAACLGAAALVASCARAPDPGAWAEVREVTPDFLAARGALHAALAADAHGRVALTFVTRDTAGAADLWLSVSADSGVGWSEPVRVNVRPGAVSSYAESRPVPAWGEGGRLAVAWSEVRGDDPMVADLVVRASGDGGASFAPPVAVNDDAGGRAAFHGFPALAFLDDGTLFAAWMDEREVRAAAARGHAALARDAEPSSAHVFAARSPDGGLSFGANRAVTDRMCPCCRPAVVVSGARVALAYRAAGGDLRDPALAVSSDGGATFALDTLIAADGWRLPGCPAVGPALAATADGAGLYAWYTGAGEPGVWVAPWRADRGLAGPKRALRDSLADASHPRLAALGGGAALLAVEGRPAGDTTRTVLAVRALEPSGALTPWVFLGARVEAGWLAALSDRAALAAWTEREADGRRTRIARITRR</sequence>
<gene>
    <name evidence="2" type="ORF">ENR23_08675</name>
</gene>